<evidence type="ECO:0000313" key="6">
    <source>
        <dbReference type="EMBL" id="KAK4506923.1"/>
    </source>
</evidence>
<evidence type="ECO:0000256" key="3">
    <source>
        <dbReference type="PROSITE-ProRule" id="PRU00125"/>
    </source>
</evidence>
<dbReference type="SMART" id="SM00132">
    <property type="entry name" value="LIM"/>
    <property type="match status" value="2"/>
</dbReference>
<evidence type="ECO:0000259" key="5">
    <source>
        <dbReference type="PROSITE" id="PS50023"/>
    </source>
</evidence>
<feature type="region of interest" description="Disordered" evidence="4">
    <location>
        <begin position="40"/>
        <end position="474"/>
    </location>
</feature>
<dbReference type="EMBL" id="JAXOVC010000001">
    <property type="protein sequence ID" value="KAK4506923.1"/>
    <property type="molecule type" value="Genomic_DNA"/>
</dbReference>
<organism evidence="6 7">
    <name type="scientific">Zasmidium cellare</name>
    <name type="common">Wine cellar mold</name>
    <name type="synonym">Racodium cellare</name>
    <dbReference type="NCBI Taxonomy" id="395010"/>
    <lineage>
        <taxon>Eukaryota</taxon>
        <taxon>Fungi</taxon>
        <taxon>Dikarya</taxon>
        <taxon>Ascomycota</taxon>
        <taxon>Pezizomycotina</taxon>
        <taxon>Dothideomycetes</taxon>
        <taxon>Dothideomycetidae</taxon>
        <taxon>Mycosphaerellales</taxon>
        <taxon>Mycosphaerellaceae</taxon>
        <taxon>Zasmidium</taxon>
    </lineage>
</organism>
<keyword evidence="7" id="KW-1185">Reference proteome</keyword>
<name>A0ABR0F0P9_ZASCE</name>
<dbReference type="Gene3D" id="2.10.110.10">
    <property type="entry name" value="Cysteine Rich Protein"/>
    <property type="match status" value="2"/>
</dbReference>
<feature type="compositionally biased region" description="Polar residues" evidence="4">
    <location>
        <begin position="573"/>
        <end position="588"/>
    </location>
</feature>
<feature type="domain" description="LIM zinc-binding" evidence="5">
    <location>
        <begin position="723"/>
        <end position="788"/>
    </location>
</feature>
<feature type="compositionally biased region" description="Polar residues" evidence="4">
    <location>
        <begin position="334"/>
        <end position="365"/>
    </location>
</feature>
<protein>
    <recommendedName>
        <fullName evidence="5">LIM zinc-binding domain-containing protein</fullName>
    </recommendedName>
</protein>
<keyword evidence="1 3" id="KW-0479">Metal-binding</keyword>
<feature type="compositionally biased region" description="Polar residues" evidence="4">
    <location>
        <begin position="281"/>
        <end position="294"/>
    </location>
</feature>
<evidence type="ECO:0000313" key="7">
    <source>
        <dbReference type="Proteomes" id="UP001305779"/>
    </source>
</evidence>
<dbReference type="Pfam" id="PF00412">
    <property type="entry name" value="LIM"/>
    <property type="match status" value="2"/>
</dbReference>
<dbReference type="PROSITE" id="PS50023">
    <property type="entry name" value="LIM_DOMAIN_2"/>
    <property type="match status" value="2"/>
</dbReference>
<feature type="compositionally biased region" description="Polar residues" evidence="4">
    <location>
        <begin position="617"/>
        <end position="635"/>
    </location>
</feature>
<feature type="compositionally biased region" description="Polar residues" evidence="4">
    <location>
        <begin position="398"/>
        <end position="407"/>
    </location>
</feature>
<dbReference type="CDD" id="cd08368">
    <property type="entry name" value="LIM"/>
    <property type="match status" value="1"/>
</dbReference>
<feature type="compositionally biased region" description="Basic and acidic residues" evidence="4">
    <location>
        <begin position="596"/>
        <end position="613"/>
    </location>
</feature>
<proteinExistence type="predicted"/>
<comment type="caution">
    <text evidence="6">The sequence shown here is derived from an EMBL/GenBank/DDBJ whole genome shotgun (WGS) entry which is preliminary data.</text>
</comment>
<feature type="compositionally biased region" description="Basic and acidic residues" evidence="4">
    <location>
        <begin position="528"/>
        <end position="538"/>
    </location>
</feature>
<sequence>MALAAALAADGGRPVSFLPSIKCSNCGREIEISEMGEHICGGEEPQSTTSNGHMSTMSNPFTLRRLNASGQQAASQPPVPQVNDSFRSPSKASQIPGARPPKSALPKINSDVANRPFLAPKPSGLDSPISPAASYRSGSSNGKPGFARSMTSPAPRLYDPRPPSPELSANLDCAFPPFPTAASSSPRPSTSHGRRTPTGSERAPSRAASRLDHVVTAEPEPFNVEPRLPKNNGNESVLQKLNTIKSGPFSTNKRQGSGDSKDGSAFSGRRPSEPTVESMPTRPSTASSNYSLQRRPSIPASSIPQPSQKKTPPPRPERPTEEVLSPRFLDQFSDEPSSSILEPQTNDQQRSIDRSNTYPVQNPNYESEHTRSLSRMRSEPALSGSNRRPSLAHGAASDPSTIPQTQVIAPRSDSRNANRVDYRIQDAPPVPRAVQQYRQDSAHTPSESGSSITSSNNSRSTTNSSGVSPVGSVASSVDAFSPLTFDSRRYGEDEQMRVPGLNVKSPERPGLRAEQPTQRSPPRNVSRPPRETPRKLEEVSLTPLESPMDPMLLNMQHKAPQPPPGQARPAPLRTQTAPGPVPRSQTPQAPAFPKRSFAEESPSRSGSEPEIRPRTPGTASPHSTAPSTRNVSPSSVRPPAIPQGQQMRNHGRRPTNAKPMCRGCGQMIEGKSVKAADGRLTGRWHKACFVCRSCHEPFTTADFYVINNEPYCEQHYHEHNGSVCNGCHRGIEGQYLETSSSTRFGSIEKKFHPRCFCCCECRMVLSNDYFEITGKVYCERHALAAMRAQARMAGGLQAPNQRGLHAERRTTRLINPMMA</sequence>
<dbReference type="SUPFAM" id="SSF57716">
    <property type="entry name" value="Glucocorticoid receptor-like (DNA-binding domain)"/>
    <property type="match status" value="1"/>
</dbReference>
<feature type="compositionally biased region" description="Low complexity" evidence="4">
    <location>
        <begin position="180"/>
        <end position="191"/>
    </location>
</feature>
<feature type="compositionally biased region" description="Polar residues" evidence="4">
    <location>
        <begin position="436"/>
        <end position="445"/>
    </location>
</feature>
<feature type="compositionally biased region" description="Basic and acidic residues" evidence="4">
    <location>
        <begin position="412"/>
        <end position="424"/>
    </location>
</feature>
<gene>
    <name evidence="6" type="ORF">PRZ48_000656</name>
</gene>
<accession>A0ABR0F0P9</accession>
<feature type="compositionally biased region" description="Low complexity" evidence="4">
    <location>
        <begin position="446"/>
        <end position="474"/>
    </location>
</feature>
<feature type="compositionally biased region" description="Polar residues" evidence="4">
    <location>
        <begin position="45"/>
        <end position="61"/>
    </location>
</feature>
<feature type="compositionally biased region" description="Polar residues" evidence="4">
    <location>
        <begin position="83"/>
        <end position="93"/>
    </location>
</feature>
<keyword evidence="2 3" id="KW-0862">Zinc</keyword>
<feature type="domain" description="LIM zinc-binding" evidence="5">
    <location>
        <begin position="659"/>
        <end position="722"/>
    </location>
</feature>
<feature type="compositionally biased region" description="Polar residues" evidence="4">
    <location>
        <begin position="231"/>
        <end position="258"/>
    </location>
</feature>
<evidence type="ECO:0000256" key="1">
    <source>
        <dbReference type="ARBA" id="ARBA00022723"/>
    </source>
</evidence>
<evidence type="ECO:0000256" key="4">
    <source>
        <dbReference type="SAM" id="MobiDB-lite"/>
    </source>
</evidence>
<keyword evidence="3" id="KW-0440">LIM domain</keyword>
<feature type="region of interest" description="Disordered" evidence="4">
    <location>
        <begin position="488"/>
        <end position="657"/>
    </location>
</feature>
<evidence type="ECO:0000256" key="2">
    <source>
        <dbReference type="ARBA" id="ARBA00022833"/>
    </source>
</evidence>
<dbReference type="Proteomes" id="UP001305779">
    <property type="component" value="Unassembled WGS sequence"/>
</dbReference>
<dbReference type="CDD" id="cd09397">
    <property type="entry name" value="LIM1_UF1"/>
    <property type="match status" value="1"/>
</dbReference>
<dbReference type="PANTHER" id="PTHR24216">
    <property type="entry name" value="PAXILLIN-RELATED"/>
    <property type="match status" value="1"/>
</dbReference>
<dbReference type="InterPro" id="IPR001781">
    <property type="entry name" value="Znf_LIM"/>
</dbReference>
<feature type="compositionally biased region" description="Low complexity" evidence="4">
    <location>
        <begin position="296"/>
        <end position="308"/>
    </location>
</feature>
<reference evidence="6 7" key="1">
    <citation type="journal article" date="2023" name="G3 (Bethesda)">
        <title>A chromosome-level genome assembly of Zasmidium syzygii isolated from banana leaves.</title>
        <authorList>
            <person name="van Westerhoven A.C."/>
            <person name="Mehrabi R."/>
            <person name="Talebi R."/>
            <person name="Steentjes M.B.F."/>
            <person name="Corcolon B."/>
            <person name="Chong P.A."/>
            <person name="Kema G.H.J."/>
            <person name="Seidl M.F."/>
        </authorList>
    </citation>
    <scope>NUCLEOTIDE SEQUENCE [LARGE SCALE GENOMIC DNA]</scope>
    <source>
        <strain evidence="6 7">P124</strain>
    </source>
</reference>
<dbReference type="PANTHER" id="PTHR24216:SF65">
    <property type="entry name" value="PAXILLIN-LIKE PROTEIN 1"/>
    <property type="match status" value="1"/>
</dbReference>